<dbReference type="PANTHER" id="PTHR11161">
    <property type="entry name" value="O-ACYLTRANSFERASE"/>
    <property type="match status" value="1"/>
</dbReference>
<feature type="transmembrane region" description="Helical" evidence="2">
    <location>
        <begin position="584"/>
        <end position="605"/>
    </location>
</feature>
<keyword evidence="2" id="KW-1133">Transmembrane helix</keyword>
<evidence type="ECO:0000313" key="6">
    <source>
        <dbReference type="Proteomes" id="UP001642540"/>
    </source>
</evidence>
<dbReference type="Pfam" id="PF01757">
    <property type="entry name" value="Acyl_transf_3"/>
    <property type="match status" value="1"/>
</dbReference>
<dbReference type="SMART" id="SM00703">
    <property type="entry name" value="NRF"/>
    <property type="match status" value="1"/>
</dbReference>
<accession>A0ABP1RT45</accession>
<sequence length="751" mass="83452">MSVKTSSTVYVAVLVLIVNLIRVETTVISQSAPRTDFDSSSNSATTLLSRFIKNSYPVKNTIEEGLRTANLNNTCSQHVLQFWEQIKGLIGNDTGGDDVFSIESWALQMIDAWGKIPEGLLSGHINVLGDFDECLAVRSPVGNDNADPFQGKYCLIYTIPKIDAGLDQTQDSKPGPVHKGERSIENLLKLLTIVGNSEMPIVPSIGTCLPSTCSDDEIFSIVSALLSNLNLLPITSYCSTDEAPKLGTGAITTISFLGVLIMLVFVGTLVDLSVLYAYLPPPPSSNQLFQICKAFSLATNGQKFLNTETSKNDIGCLHGIRFLSASWVVLGHTFFMGTMQPVWNLVDAYSMITTSVPILFITNAPVVVDVFFVMGGFLVSLTLLALLEKTKGNLRSLPMVYLHRYLRITPLYMIIIAFTIFVFPLMGSGPTWHITKTWAGFCEKNWWKNLLYINNLPIYDGANDPLDAPCHGIAWYLGVDMQLFILSPFLLYPILKWKRLGVAPLAILTAVSIVLPGVLTYVNDYPPLGKPFQSATSKYSQEAYSPTYMRAAPYLIGMWAGILYRKMQKLSITKDYRLSPLQVIGAWLIAFTIGFTVLLSAHKFMDPEYILRRGESAIFVVGTRVAWAMAISWLIFACALGYGGWINQILSWRPFVPLGRLTFAIYLVSMDVQFLFHFQYRQPISFDVYHMVNLYFAHLFMSCLVAVVCTLVVEAPFMQLLKILLPTRDGKKNSSKVRGGSNDTEELPRIS</sequence>
<dbReference type="Pfam" id="PF20146">
    <property type="entry name" value="NRF"/>
    <property type="match status" value="1"/>
</dbReference>
<dbReference type="EMBL" id="CAXLJM020000107">
    <property type="protein sequence ID" value="CAL8135130.1"/>
    <property type="molecule type" value="Genomic_DNA"/>
</dbReference>
<feature type="transmembrane region" description="Helical" evidence="2">
    <location>
        <begin position="502"/>
        <end position="522"/>
    </location>
</feature>
<feature type="transmembrane region" description="Helical" evidence="2">
    <location>
        <begin position="473"/>
        <end position="495"/>
    </location>
</feature>
<dbReference type="InterPro" id="IPR002656">
    <property type="entry name" value="Acyl_transf_3_dom"/>
</dbReference>
<organism evidence="5 6">
    <name type="scientific">Orchesella dallaii</name>
    <dbReference type="NCBI Taxonomy" id="48710"/>
    <lineage>
        <taxon>Eukaryota</taxon>
        <taxon>Metazoa</taxon>
        <taxon>Ecdysozoa</taxon>
        <taxon>Arthropoda</taxon>
        <taxon>Hexapoda</taxon>
        <taxon>Collembola</taxon>
        <taxon>Entomobryomorpha</taxon>
        <taxon>Entomobryoidea</taxon>
        <taxon>Orchesellidae</taxon>
        <taxon>Orchesellinae</taxon>
        <taxon>Orchesella</taxon>
    </lineage>
</organism>
<feature type="signal peptide" evidence="3">
    <location>
        <begin position="1"/>
        <end position="25"/>
    </location>
</feature>
<keyword evidence="2" id="KW-0472">Membrane</keyword>
<evidence type="ECO:0000256" key="1">
    <source>
        <dbReference type="SAM" id="MobiDB-lite"/>
    </source>
</evidence>
<proteinExistence type="predicted"/>
<dbReference type="InterPro" id="IPR052728">
    <property type="entry name" value="O2_lipid_transport_reg"/>
</dbReference>
<gene>
    <name evidence="5" type="ORF">ODALV1_LOCUS25841</name>
</gene>
<keyword evidence="6" id="KW-1185">Reference proteome</keyword>
<keyword evidence="2" id="KW-0812">Transmembrane</keyword>
<evidence type="ECO:0000256" key="2">
    <source>
        <dbReference type="SAM" id="Phobius"/>
    </source>
</evidence>
<name>A0ABP1RT45_9HEXA</name>
<evidence type="ECO:0000313" key="5">
    <source>
        <dbReference type="EMBL" id="CAL8135130.1"/>
    </source>
</evidence>
<keyword evidence="3" id="KW-0732">Signal</keyword>
<protein>
    <recommendedName>
        <fullName evidence="4">Nose resistant-to-fluoxetine protein N-terminal domain-containing protein</fullName>
    </recommendedName>
</protein>
<feature type="transmembrane region" description="Helical" evidence="2">
    <location>
        <begin position="254"/>
        <end position="279"/>
    </location>
</feature>
<feature type="transmembrane region" description="Helical" evidence="2">
    <location>
        <begin position="692"/>
        <end position="713"/>
    </location>
</feature>
<evidence type="ECO:0000259" key="4">
    <source>
        <dbReference type="SMART" id="SM00703"/>
    </source>
</evidence>
<comment type="caution">
    <text evidence="5">The sequence shown here is derived from an EMBL/GenBank/DDBJ whole genome shotgun (WGS) entry which is preliminary data.</text>
</comment>
<dbReference type="Proteomes" id="UP001642540">
    <property type="component" value="Unassembled WGS sequence"/>
</dbReference>
<feature type="transmembrane region" description="Helical" evidence="2">
    <location>
        <begin position="658"/>
        <end position="680"/>
    </location>
</feature>
<feature type="transmembrane region" description="Helical" evidence="2">
    <location>
        <begin position="625"/>
        <end position="646"/>
    </location>
</feature>
<dbReference type="InterPro" id="IPR006621">
    <property type="entry name" value="Nose-resist-to-fluoxetine_N"/>
</dbReference>
<dbReference type="PANTHER" id="PTHR11161:SF0">
    <property type="entry name" value="O-ACYLTRANSFERASE LIKE PROTEIN"/>
    <property type="match status" value="1"/>
</dbReference>
<reference evidence="5 6" key="1">
    <citation type="submission" date="2024-08" db="EMBL/GenBank/DDBJ databases">
        <authorList>
            <person name="Cucini C."/>
            <person name="Frati F."/>
        </authorList>
    </citation>
    <scope>NUCLEOTIDE SEQUENCE [LARGE SCALE GENOMIC DNA]</scope>
</reference>
<feature type="transmembrane region" description="Helical" evidence="2">
    <location>
        <begin position="366"/>
        <end position="387"/>
    </location>
</feature>
<feature type="transmembrane region" description="Helical" evidence="2">
    <location>
        <begin position="547"/>
        <end position="564"/>
    </location>
</feature>
<feature type="chain" id="PRO_5046968259" description="Nose resistant-to-fluoxetine protein N-terminal domain-containing protein" evidence="3">
    <location>
        <begin position="26"/>
        <end position="751"/>
    </location>
</feature>
<feature type="domain" description="Nose resistant-to-fluoxetine protein N-terminal" evidence="4">
    <location>
        <begin position="85"/>
        <end position="240"/>
    </location>
</feature>
<feature type="transmembrane region" description="Helical" evidence="2">
    <location>
        <begin position="408"/>
        <end position="426"/>
    </location>
</feature>
<evidence type="ECO:0000256" key="3">
    <source>
        <dbReference type="SAM" id="SignalP"/>
    </source>
</evidence>
<feature type="region of interest" description="Disordered" evidence="1">
    <location>
        <begin position="730"/>
        <end position="751"/>
    </location>
</feature>